<dbReference type="RefSeq" id="WP_056695132.1">
    <property type="nucleotide sequence ID" value="NZ_JAVDTR010000012.1"/>
</dbReference>
<evidence type="ECO:0000313" key="2">
    <source>
        <dbReference type="Proteomes" id="UP001254832"/>
    </source>
</evidence>
<reference evidence="1" key="1">
    <citation type="submission" date="2023-07" db="EMBL/GenBank/DDBJ databases">
        <title>Sorghum-associated microbial communities from plants grown in Nebraska, USA.</title>
        <authorList>
            <person name="Schachtman D."/>
        </authorList>
    </citation>
    <scope>NUCLEOTIDE SEQUENCE</scope>
    <source>
        <strain evidence="1">BE80</strain>
    </source>
</reference>
<organism evidence="1 2">
    <name type="scientific">Paenibacillus amylolyticus</name>
    <dbReference type="NCBI Taxonomy" id="1451"/>
    <lineage>
        <taxon>Bacteria</taxon>
        <taxon>Bacillati</taxon>
        <taxon>Bacillota</taxon>
        <taxon>Bacilli</taxon>
        <taxon>Bacillales</taxon>
        <taxon>Paenibacillaceae</taxon>
        <taxon>Paenibacillus</taxon>
    </lineage>
</organism>
<dbReference type="Proteomes" id="UP001254832">
    <property type="component" value="Unassembled WGS sequence"/>
</dbReference>
<protein>
    <submittedName>
        <fullName evidence="1">Uncharacterized protein</fullName>
    </submittedName>
</protein>
<dbReference type="EMBL" id="JAVDTR010000012">
    <property type="protein sequence ID" value="MDR6725697.1"/>
    <property type="molecule type" value="Genomic_DNA"/>
</dbReference>
<sequence>MNNWAVVKRLDPHIEEEVTLEMNGVEFTGFANICPYPIEVGRAYPVSIGITILDDVIVQELHEPKKELERINSGFAYNIRGVIQADSLDAGIVLTDEELFRDYAYLIGTYVEMKVDRISIEFLAEREGK</sequence>
<evidence type="ECO:0000313" key="1">
    <source>
        <dbReference type="EMBL" id="MDR6725697.1"/>
    </source>
</evidence>
<proteinExistence type="predicted"/>
<dbReference type="InterPro" id="IPR016767">
    <property type="entry name" value="UCP019853"/>
</dbReference>
<dbReference type="AlphaFoldDB" id="A0AAP5H4G9"/>
<accession>A0AAP5H4G9</accession>
<dbReference type="PIRSF" id="PIRSF019853">
    <property type="entry name" value="UCP019853"/>
    <property type="match status" value="1"/>
</dbReference>
<name>A0AAP5H4G9_PAEAM</name>
<comment type="caution">
    <text evidence="1">The sequence shown here is derived from an EMBL/GenBank/DDBJ whole genome shotgun (WGS) entry which is preliminary data.</text>
</comment>
<gene>
    <name evidence="1" type="ORF">J2W91_004199</name>
</gene>